<dbReference type="EMBL" id="JQIF01000072">
    <property type="protein sequence ID" value="KGJ52320.1"/>
    <property type="molecule type" value="Genomic_DNA"/>
</dbReference>
<dbReference type="Pfam" id="PF05133">
    <property type="entry name" value="SPP1_portal"/>
    <property type="match status" value="1"/>
</dbReference>
<name>A0A099I3R2_CLOIN</name>
<dbReference type="RefSeq" id="WP_044906422.1">
    <property type="nucleotide sequence ID" value="NZ_JQIF01000072.1"/>
</dbReference>
<dbReference type="Proteomes" id="UP000030008">
    <property type="component" value="Unassembled WGS sequence"/>
</dbReference>
<comment type="caution">
    <text evidence="1">The sequence shown here is derived from an EMBL/GenBank/DDBJ whole genome shotgun (WGS) entry which is preliminary data.</text>
</comment>
<gene>
    <name evidence="1" type="ORF">CIAN88_15360</name>
</gene>
<reference evidence="1 2" key="1">
    <citation type="submission" date="2014-08" db="EMBL/GenBank/DDBJ databases">
        <title>Clostridium innocuum, an unnegligible vancomycin-resistant pathogen causing extra-intestinal infections.</title>
        <authorList>
            <person name="Feng Y."/>
            <person name="Chiu C.-H."/>
        </authorList>
    </citation>
    <scope>NUCLEOTIDE SEQUENCE [LARGE SCALE GENOMIC DNA]</scope>
    <source>
        <strain evidence="1 2">AN88</strain>
    </source>
</reference>
<protein>
    <submittedName>
        <fullName evidence="1">Phage portal protein</fullName>
    </submittedName>
</protein>
<evidence type="ECO:0000313" key="2">
    <source>
        <dbReference type="Proteomes" id="UP000030008"/>
    </source>
</evidence>
<dbReference type="AlphaFoldDB" id="A0A099I3R2"/>
<dbReference type="InterPro" id="IPR021145">
    <property type="entry name" value="Portal_protein_SPP1_Gp6-like"/>
</dbReference>
<sequence>MNFTRMMSLIAKELNKTSETQVDMALTMKMATQIELWSKMFQNKAFWLNRNVKSCNLSAAIASEIARLVTLELKSEISGSPRAEYLQKPYAKMLKDIRRYVEYGCAKGGLVFKPYVTEQGISIQFIQADAFFPISFDDSGNIIRCVFAEQMRKGQSIFTRLEDHELKGDKLRITNHAYRSTTDATLGTEIPVQSVQEWSRLEYEVIFSGVAKVPFSYFKVPLANADDTDSPLGCSVYSRAVDLIREADIRYSQISWEYEAKEAAVHIGESMLQDDPNDKSKKLYPHGKDRLYRPLTFDTGARDKPLMDTFSPDIRSDPLFQGLNSQLKLIEFNCSLAYGTISDPQNVDKTAEEIKSSKQRSYTLVSDTQMALQDALTDLIDAIDFYCSIYNLCPYGSFDVSFDWDDSIVVDAEKERLQDMQEVREGLMPKWKYKVKWQGLTEKQAKAELAAEESQGIDFPGDE</sequence>
<accession>A0A099I3R2</accession>
<evidence type="ECO:0000313" key="1">
    <source>
        <dbReference type="EMBL" id="KGJ52320.1"/>
    </source>
</evidence>
<organism evidence="1 2">
    <name type="scientific">Clostridium innocuum</name>
    <dbReference type="NCBI Taxonomy" id="1522"/>
    <lineage>
        <taxon>Bacteria</taxon>
        <taxon>Bacillati</taxon>
        <taxon>Bacillota</taxon>
        <taxon>Clostridia</taxon>
        <taxon>Eubacteriales</taxon>
        <taxon>Clostridiaceae</taxon>
        <taxon>Clostridium</taxon>
    </lineage>
</organism>
<proteinExistence type="predicted"/>